<evidence type="ECO:0000313" key="2">
    <source>
        <dbReference type="EMBL" id="SDF53832.1"/>
    </source>
</evidence>
<reference evidence="3" key="1">
    <citation type="submission" date="2016-10" db="EMBL/GenBank/DDBJ databases">
        <authorList>
            <person name="Varghese N."/>
            <person name="Submissions S."/>
        </authorList>
    </citation>
    <scope>NUCLEOTIDE SEQUENCE [LARGE SCALE GENOMIC DNA]</scope>
    <source>
        <strain evidence="3">DSM 527</strain>
    </source>
</reference>
<accession>A0A1G7LWG9</accession>
<feature type="signal peptide" evidence="1">
    <location>
        <begin position="1"/>
        <end position="22"/>
    </location>
</feature>
<keyword evidence="1" id="KW-0732">Signal</keyword>
<organism evidence="2 3">
    <name type="scientific">Chitinophaga filiformis</name>
    <name type="common">Myxococcus filiformis</name>
    <name type="synonym">Flexibacter filiformis</name>
    <dbReference type="NCBI Taxonomy" id="104663"/>
    <lineage>
        <taxon>Bacteria</taxon>
        <taxon>Pseudomonadati</taxon>
        <taxon>Bacteroidota</taxon>
        <taxon>Chitinophagia</taxon>
        <taxon>Chitinophagales</taxon>
        <taxon>Chitinophagaceae</taxon>
        <taxon>Chitinophaga</taxon>
    </lineage>
</organism>
<dbReference type="OrthoDB" id="678272at2"/>
<proteinExistence type="predicted"/>
<protein>
    <submittedName>
        <fullName evidence="2">Uncharacterized protein</fullName>
    </submittedName>
</protein>
<name>A0A1G7LWG9_CHIFI</name>
<feature type="chain" id="PRO_5011608963" evidence="1">
    <location>
        <begin position="23"/>
        <end position="85"/>
    </location>
</feature>
<dbReference type="AlphaFoldDB" id="A0A1G7LWG9"/>
<dbReference type="RefSeq" id="WP_089830396.1">
    <property type="nucleotide sequence ID" value="NZ_FNBN01000002.1"/>
</dbReference>
<dbReference type="EMBL" id="FNBN01000002">
    <property type="protein sequence ID" value="SDF53832.1"/>
    <property type="molecule type" value="Genomic_DNA"/>
</dbReference>
<gene>
    <name evidence="2" type="ORF">SAMN04488121_102212</name>
</gene>
<dbReference type="Proteomes" id="UP000199045">
    <property type="component" value="Unassembled WGS sequence"/>
</dbReference>
<evidence type="ECO:0000313" key="3">
    <source>
        <dbReference type="Proteomes" id="UP000199045"/>
    </source>
</evidence>
<sequence length="85" mass="8989">MKKIKLLFAILAVVAGVSGAVAANHPSSSSSSMDVIHDWIDWNDQLVLTNATQAQAQTLCSGSFGICLRAKDNTAIYTVGELPAR</sequence>
<evidence type="ECO:0000256" key="1">
    <source>
        <dbReference type="SAM" id="SignalP"/>
    </source>
</evidence>